<keyword evidence="7" id="KW-0808">Transferase</keyword>
<dbReference type="Pfam" id="PF02518">
    <property type="entry name" value="HATPase_c"/>
    <property type="match status" value="1"/>
</dbReference>
<dbReference type="Gene3D" id="3.30.565.10">
    <property type="entry name" value="Histidine kinase-like ATPase, C-terminal domain"/>
    <property type="match status" value="1"/>
</dbReference>
<keyword evidence="11" id="KW-0902">Two-component regulatory system</keyword>
<organism evidence="15">
    <name type="scientific">Ignavibacterium album</name>
    <dbReference type="NCBI Taxonomy" id="591197"/>
    <lineage>
        <taxon>Bacteria</taxon>
        <taxon>Pseudomonadati</taxon>
        <taxon>Ignavibacteriota</taxon>
        <taxon>Ignavibacteria</taxon>
        <taxon>Ignavibacteriales</taxon>
        <taxon>Ignavibacteriaceae</taxon>
        <taxon>Ignavibacterium</taxon>
    </lineage>
</organism>
<dbReference type="CDD" id="cd00082">
    <property type="entry name" value="HisKA"/>
    <property type="match status" value="1"/>
</dbReference>
<dbReference type="EMBL" id="DSVI01000018">
    <property type="protein sequence ID" value="HGT48573.1"/>
    <property type="molecule type" value="Genomic_DNA"/>
</dbReference>
<dbReference type="FunFam" id="1.10.287.130:FF:000001">
    <property type="entry name" value="Two-component sensor histidine kinase"/>
    <property type="match status" value="1"/>
</dbReference>
<evidence type="ECO:0000256" key="9">
    <source>
        <dbReference type="ARBA" id="ARBA00022777"/>
    </source>
</evidence>
<dbReference type="InterPro" id="IPR003661">
    <property type="entry name" value="HisK_dim/P_dom"/>
</dbReference>
<dbReference type="InterPro" id="IPR005467">
    <property type="entry name" value="His_kinase_dom"/>
</dbReference>
<comment type="caution">
    <text evidence="15">The sequence shown here is derived from an EMBL/GenBank/DDBJ whole genome shotgun (WGS) entry which is preliminary data.</text>
</comment>
<protein>
    <recommendedName>
        <fullName evidence="4">histidine kinase</fullName>
        <ecNumber evidence="4">2.7.13.3</ecNumber>
    </recommendedName>
</protein>
<feature type="domain" description="Histidine kinase" evidence="14">
    <location>
        <begin position="127"/>
        <end position="342"/>
    </location>
</feature>
<dbReference type="SMART" id="SM00388">
    <property type="entry name" value="HisKA"/>
    <property type="match status" value="1"/>
</dbReference>
<evidence type="ECO:0000256" key="3">
    <source>
        <dbReference type="ARBA" id="ARBA00004314"/>
    </source>
</evidence>
<evidence type="ECO:0000256" key="8">
    <source>
        <dbReference type="ARBA" id="ARBA00022741"/>
    </source>
</evidence>
<dbReference type="PANTHER" id="PTHR45453">
    <property type="entry name" value="PHOSPHATE REGULON SENSOR PROTEIN PHOR"/>
    <property type="match status" value="1"/>
</dbReference>
<dbReference type="PRINTS" id="PR00344">
    <property type="entry name" value="BCTRLSENSOR"/>
</dbReference>
<evidence type="ECO:0000256" key="13">
    <source>
        <dbReference type="SAM" id="Phobius"/>
    </source>
</evidence>
<dbReference type="InterPro" id="IPR036097">
    <property type="entry name" value="HisK_dim/P_sf"/>
</dbReference>
<comment type="subcellular location">
    <subcellularLocation>
        <location evidence="2">Cell membrane</location>
    </subcellularLocation>
    <subcellularLocation>
        <location evidence="3">Membrane raft</location>
        <topology evidence="3">Multi-pass membrane protein</topology>
    </subcellularLocation>
</comment>
<accession>A0A832D2R5</accession>
<dbReference type="GO" id="GO:0005886">
    <property type="term" value="C:plasma membrane"/>
    <property type="evidence" value="ECO:0007669"/>
    <property type="project" value="UniProtKB-SubCell"/>
</dbReference>
<keyword evidence="13" id="KW-1133">Transmembrane helix</keyword>
<dbReference type="Pfam" id="PF00512">
    <property type="entry name" value="HisKA"/>
    <property type="match status" value="1"/>
</dbReference>
<keyword evidence="12 13" id="KW-0472">Membrane</keyword>
<dbReference type="InterPro" id="IPR036890">
    <property type="entry name" value="HATPase_C_sf"/>
</dbReference>
<dbReference type="GO" id="GO:0045121">
    <property type="term" value="C:membrane raft"/>
    <property type="evidence" value="ECO:0007669"/>
    <property type="project" value="UniProtKB-SubCell"/>
</dbReference>
<evidence type="ECO:0000259" key="14">
    <source>
        <dbReference type="PROSITE" id="PS50109"/>
    </source>
</evidence>
<dbReference type="FunFam" id="3.30.565.10:FF:000023">
    <property type="entry name" value="PAS domain-containing sensor histidine kinase"/>
    <property type="match status" value="1"/>
</dbReference>
<keyword evidence="10" id="KW-0067">ATP-binding</keyword>
<feature type="transmembrane region" description="Helical" evidence="13">
    <location>
        <begin position="14"/>
        <end position="34"/>
    </location>
</feature>
<evidence type="ECO:0000256" key="4">
    <source>
        <dbReference type="ARBA" id="ARBA00012438"/>
    </source>
</evidence>
<proteinExistence type="predicted"/>
<dbReference type="GO" id="GO:0000155">
    <property type="term" value="F:phosphorelay sensor kinase activity"/>
    <property type="evidence" value="ECO:0007669"/>
    <property type="project" value="InterPro"/>
</dbReference>
<dbReference type="GO" id="GO:0004721">
    <property type="term" value="F:phosphoprotein phosphatase activity"/>
    <property type="evidence" value="ECO:0007669"/>
    <property type="project" value="TreeGrafter"/>
</dbReference>
<dbReference type="GO" id="GO:0016036">
    <property type="term" value="P:cellular response to phosphate starvation"/>
    <property type="evidence" value="ECO:0007669"/>
    <property type="project" value="TreeGrafter"/>
</dbReference>
<keyword evidence="6" id="KW-0597">Phosphoprotein</keyword>
<dbReference type="InterPro" id="IPR050351">
    <property type="entry name" value="BphY/WalK/GraS-like"/>
</dbReference>
<name>A0A832D2R5_9BACT</name>
<dbReference type="InterPro" id="IPR004358">
    <property type="entry name" value="Sig_transdc_His_kin-like_C"/>
</dbReference>
<dbReference type="AlphaFoldDB" id="A0A832D2R5"/>
<keyword evidence="8" id="KW-0547">Nucleotide-binding</keyword>
<evidence type="ECO:0000313" key="15">
    <source>
        <dbReference type="EMBL" id="HGT48573.1"/>
    </source>
</evidence>
<keyword evidence="13" id="KW-0812">Transmembrane</keyword>
<dbReference type="PROSITE" id="PS50109">
    <property type="entry name" value="HIS_KIN"/>
    <property type="match status" value="1"/>
</dbReference>
<dbReference type="InterPro" id="IPR003594">
    <property type="entry name" value="HATPase_dom"/>
</dbReference>
<reference evidence="15" key="1">
    <citation type="journal article" date="2020" name="mSystems">
        <title>Genome- and Community-Level Interaction Insights into Carbon Utilization and Element Cycling Functions of Hydrothermarchaeota in Hydrothermal Sediment.</title>
        <authorList>
            <person name="Zhou Z."/>
            <person name="Liu Y."/>
            <person name="Xu W."/>
            <person name="Pan J."/>
            <person name="Luo Z.H."/>
            <person name="Li M."/>
        </authorList>
    </citation>
    <scope>NUCLEOTIDE SEQUENCE [LARGE SCALE GENOMIC DNA]</scope>
    <source>
        <strain evidence="15">SpSt-500</strain>
    </source>
</reference>
<comment type="catalytic activity">
    <reaction evidence="1">
        <text>ATP + protein L-histidine = ADP + protein N-phospho-L-histidine.</text>
        <dbReference type="EC" id="2.7.13.3"/>
    </reaction>
</comment>
<evidence type="ECO:0000256" key="12">
    <source>
        <dbReference type="ARBA" id="ARBA00023136"/>
    </source>
</evidence>
<dbReference type="GO" id="GO:0005524">
    <property type="term" value="F:ATP binding"/>
    <property type="evidence" value="ECO:0007669"/>
    <property type="project" value="UniProtKB-KW"/>
</dbReference>
<dbReference type="SUPFAM" id="SSF47384">
    <property type="entry name" value="Homodimeric domain of signal transducing histidine kinase"/>
    <property type="match status" value="1"/>
</dbReference>
<sequence>MWNELKQDISYSKFYLKEFLIFSALIITLITFLIGNFDKILITSLIVFSINFLSIIYLSRKRRNELAEIEKIITNIRNNFYEVADEIILSENLSSLEKAIKLMFEKSKNDIEYMRKLQRVRSEFIANVSHELRTPIFAIQGYIETLLNGAINDPKVNVNFLEKAVHHTNNLSNLLNDLINISMIESGEMQMSFRYFELAPYLNSVVEELKYLAEEKNISLNCQPIREGLQVFGDKERLKQVLNNLIQNAIKYTEKGGVEISVEEEKKFVTIKVKDTGIGIPEDQISRIFERFYRVDKARSRAVGGTGLGLSIVKHILEAHNSKVEVKSTLGVGSEFSFKLKK</sequence>
<dbReference type="SUPFAM" id="SSF55874">
    <property type="entry name" value="ATPase domain of HSP90 chaperone/DNA topoisomerase II/histidine kinase"/>
    <property type="match status" value="1"/>
</dbReference>
<evidence type="ECO:0000256" key="6">
    <source>
        <dbReference type="ARBA" id="ARBA00022553"/>
    </source>
</evidence>
<gene>
    <name evidence="15" type="ORF">ENS56_11090</name>
</gene>
<keyword evidence="5" id="KW-1003">Cell membrane</keyword>
<evidence type="ECO:0000256" key="1">
    <source>
        <dbReference type="ARBA" id="ARBA00000085"/>
    </source>
</evidence>
<feature type="transmembrane region" description="Helical" evidence="13">
    <location>
        <begin position="40"/>
        <end position="58"/>
    </location>
</feature>
<dbReference type="Gene3D" id="1.10.287.130">
    <property type="match status" value="1"/>
</dbReference>
<dbReference type="SMART" id="SM00387">
    <property type="entry name" value="HATPase_c"/>
    <property type="match status" value="1"/>
</dbReference>
<dbReference type="PANTHER" id="PTHR45453:SF1">
    <property type="entry name" value="PHOSPHATE REGULON SENSOR PROTEIN PHOR"/>
    <property type="match status" value="1"/>
</dbReference>
<dbReference type="EC" id="2.7.13.3" evidence="4"/>
<dbReference type="CDD" id="cd16922">
    <property type="entry name" value="HATPase_EvgS-ArcB-TorS-like"/>
    <property type="match status" value="1"/>
</dbReference>
<evidence type="ECO:0000256" key="10">
    <source>
        <dbReference type="ARBA" id="ARBA00022840"/>
    </source>
</evidence>
<evidence type="ECO:0000256" key="7">
    <source>
        <dbReference type="ARBA" id="ARBA00022679"/>
    </source>
</evidence>
<evidence type="ECO:0000256" key="11">
    <source>
        <dbReference type="ARBA" id="ARBA00023012"/>
    </source>
</evidence>
<evidence type="ECO:0000256" key="2">
    <source>
        <dbReference type="ARBA" id="ARBA00004236"/>
    </source>
</evidence>
<evidence type="ECO:0000256" key="5">
    <source>
        <dbReference type="ARBA" id="ARBA00022475"/>
    </source>
</evidence>
<keyword evidence="9 15" id="KW-0418">Kinase</keyword>